<proteinExistence type="predicted"/>
<dbReference type="EMBL" id="JAKMXF010000111">
    <property type="protein sequence ID" value="KAI6657529.1"/>
    <property type="molecule type" value="Genomic_DNA"/>
</dbReference>
<gene>
    <name evidence="2" type="ORF">LOD99_273</name>
</gene>
<dbReference type="InterPro" id="IPR052742">
    <property type="entry name" value="Mito_N-acetyltransferase"/>
</dbReference>
<sequence>MAYVIDGDKCDAKITWLPVSGSLKTGELVELIQLVEEDDKLSREALALKDIFNDIIEEGLTYPQLGYHDESRFKSYYLSHAAFALRLANSGKVIGGFYIKPNFPGRCSHICNAGFIVDMAWRGKGAGRFMAEQYKLLAPELGYRASMFNLVFVSNQGSIHLWESLGFKKIGVVPQAGNLKGIGYQDALQFYFSFVKE</sequence>
<dbReference type="GO" id="GO:0005634">
    <property type="term" value="C:nucleus"/>
    <property type="evidence" value="ECO:0007669"/>
    <property type="project" value="TreeGrafter"/>
</dbReference>
<dbReference type="InterPro" id="IPR016181">
    <property type="entry name" value="Acyl_CoA_acyltransferase"/>
</dbReference>
<dbReference type="SUPFAM" id="SSF55729">
    <property type="entry name" value="Acyl-CoA N-acyltransferases (Nat)"/>
    <property type="match status" value="1"/>
</dbReference>
<dbReference type="PANTHER" id="PTHR43138:SF1">
    <property type="entry name" value="N-ACETYLTRANSFERASE ACA1"/>
    <property type="match status" value="1"/>
</dbReference>
<keyword evidence="3" id="KW-1185">Reference proteome</keyword>
<accession>A0AAV7KBR3</accession>
<dbReference type="Proteomes" id="UP001165289">
    <property type="component" value="Unassembled WGS sequence"/>
</dbReference>
<comment type="caution">
    <text evidence="2">The sequence shown here is derived from an EMBL/GenBank/DDBJ whole genome shotgun (WGS) entry which is preliminary data.</text>
</comment>
<dbReference type="Gene3D" id="3.40.630.30">
    <property type="match status" value="1"/>
</dbReference>
<organism evidence="2 3">
    <name type="scientific">Oopsacas minuta</name>
    <dbReference type="NCBI Taxonomy" id="111878"/>
    <lineage>
        <taxon>Eukaryota</taxon>
        <taxon>Metazoa</taxon>
        <taxon>Porifera</taxon>
        <taxon>Hexactinellida</taxon>
        <taxon>Hexasterophora</taxon>
        <taxon>Lyssacinosida</taxon>
        <taxon>Leucopsacidae</taxon>
        <taxon>Oopsacas</taxon>
    </lineage>
</organism>
<evidence type="ECO:0000313" key="3">
    <source>
        <dbReference type="Proteomes" id="UP001165289"/>
    </source>
</evidence>
<evidence type="ECO:0000259" key="1">
    <source>
        <dbReference type="PROSITE" id="PS51186"/>
    </source>
</evidence>
<dbReference type="GO" id="GO:0016747">
    <property type="term" value="F:acyltransferase activity, transferring groups other than amino-acyl groups"/>
    <property type="evidence" value="ECO:0007669"/>
    <property type="project" value="InterPro"/>
</dbReference>
<reference evidence="2 3" key="1">
    <citation type="journal article" date="2023" name="BMC Biol.">
        <title>The compact genome of the sponge Oopsacas minuta (Hexactinellida) is lacking key metazoan core genes.</title>
        <authorList>
            <person name="Santini S."/>
            <person name="Schenkelaars Q."/>
            <person name="Jourda C."/>
            <person name="Duchesne M."/>
            <person name="Belahbib H."/>
            <person name="Rocher C."/>
            <person name="Selva M."/>
            <person name="Riesgo A."/>
            <person name="Vervoort M."/>
            <person name="Leys S.P."/>
            <person name="Kodjabachian L."/>
            <person name="Le Bivic A."/>
            <person name="Borchiellini C."/>
            <person name="Claverie J.M."/>
            <person name="Renard E."/>
        </authorList>
    </citation>
    <scope>NUCLEOTIDE SEQUENCE [LARGE SCALE GENOMIC DNA]</scope>
    <source>
        <strain evidence="2">SPO-2</strain>
    </source>
</reference>
<protein>
    <recommendedName>
        <fullName evidence="1">N-acetyltransferase domain-containing protein</fullName>
    </recommendedName>
</protein>
<dbReference type="AlphaFoldDB" id="A0AAV7KBR3"/>
<dbReference type="PROSITE" id="PS51186">
    <property type="entry name" value="GNAT"/>
    <property type="match status" value="1"/>
</dbReference>
<dbReference type="Pfam" id="PF00583">
    <property type="entry name" value="Acetyltransf_1"/>
    <property type="match status" value="1"/>
</dbReference>
<feature type="domain" description="N-acetyltransferase" evidence="1">
    <location>
        <begin position="39"/>
        <end position="189"/>
    </location>
</feature>
<evidence type="ECO:0000313" key="2">
    <source>
        <dbReference type="EMBL" id="KAI6657529.1"/>
    </source>
</evidence>
<dbReference type="InterPro" id="IPR000182">
    <property type="entry name" value="GNAT_dom"/>
</dbReference>
<dbReference type="PANTHER" id="PTHR43138">
    <property type="entry name" value="ACETYLTRANSFERASE, GNAT FAMILY"/>
    <property type="match status" value="1"/>
</dbReference>
<name>A0AAV7KBR3_9METZ</name>